<gene>
    <name evidence="3" type="ORF">ACFQB0_10900</name>
</gene>
<evidence type="ECO:0000313" key="3">
    <source>
        <dbReference type="EMBL" id="MFC6356615.1"/>
    </source>
</evidence>
<comment type="caution">
    <text evidence="3">The sequence shown here is derived from an EMBL/GenBank/DDBJ whole genome shotgun (WGS) entry which is preliminary data.</text>
</comment>
<keyword evidence="4" id="KW-1185">Reference proteome</keyword>
<evidence type="ECO:0000259" key="2">
    <source>
        <dbReference type="Pfam" id="PF11795"/>
    </source>
</evidence>
<dbReference type="PIRSF" id="PIRSF028408">
    <property type="entry name" value="UCP028408"/>
    <property type="match status" value="1"/>
</dbReference>
<reference evidence="4" key="1">
    <citation type="journal article" date="2019" name="Int. J. Syst. Evol. Microbiol.">
        <title>The Global Catalogue of Microorganisms (GCM) 10K type strain sequencing project: providing services to taxonomists for standard genome sequencing and annotation.</title>
        <authorList>
            <consortium name="The Broad Institute Genomics Platform"/>
            <consortium name="The Broad Institute Genome Sequencing Center for Infectious Disease"/>
            <person name="Wu L."/>
            <person name="Ma J."/>
        </authorList>
    </citation>
    <scope>NUCLEOTIDE SEQUENCE [LARGE SCALE GENOMIC DNA]</scope>
    <source>
        <strain evidence="4">CCUG 43304</strain>
    </source>
</reference>
<evidence type="ECO:0000313" key="4">
    <source>
        <dbReference type="Proteomes" id="UP001596306"/>
    </source>
</evidence>
<dbReference type="InterPro" id="IPR024537">
    <property type="entry name" value="DUF3322"/>
</dbReference>
<dbReference type="InterPro" id="IPR024534">
    <property type="entry name" value="JetD_C"/>
</dbReference>
<dbReference type="Pfam" id="PF11795">
    <property type="entry name" value="DUF3322"/>
    <property type="match status" value="1"/>
</dbReference>
<protein>
    <submittedName>
        <fullName evidence="3">Wadjet anti-phage system protein JetD domain-containing protein</fullName>
    </submittedName>
</protein>
<dbReference type="RefSeq" id="WP_386731285.1">
    <property type="nucleotide sequence ID" value="NZ_JBHSTP010000002.1"/>
</dbReference>
<dbReference type="EMBL" id="JBHSTP010000002">
    <property type="protein sequence ID" value="MFC6356615.1"/>
    <property type="molecule type" value="Genomic_DNA"/>
</dbReference>
<accession>A0ABW1VGJ2</accession>
<dbReference type="InterPro" id="IPR014544">
    <property type="entry name" value="UCP028408"/>
</dbReference>
<evidence type="ECO:0000259" key="1">
    <source>
        <dbReference type="Pfam" id="PF09983"/>
    </source>
</evidence>
<sequence length="389" mass="43093">MTPPSPVTVSQARDRARSRLQRELRAWAVAPDAAQFQLALHPPTERAVLADQAEAIAWVKGWEGLEGVEWGTKQWPRVGTQRVPQRLKLRGADNIASFVGGSVARDWKTLASRAATVLDALTQLAARFPGQGPEHISAAVRSRGNDLLQLPESELLRAVDVIAWLIDHPAFGYRARQLPILGVDTKWLERHRGLIEHFHRAVTGQDSLGLATAPELIRLRFLDRELRPGGLGDLAAPVGELAQLQVRPSRVLVVENLETLLAMPDYQGTVAIHGKGFGVGARLSALSWIEGARILYWGDLDSHGFAILNELRAAVPDVTSVLMDEETLFGHRDLWVAEPIPAERDYPYLSAPEAQTLALLRREGNVRLEQERIDWAWAIDRLKGALEPH</sequence>
<organism evidence="3 4">
    <name type="scientific">Luethyella okanaganae</name>
    <dbReference type="NCBI Taxonomy" id="69372"/>
    <lineage>
        <taxon>Bacteria</taxon>
        <taxon>Bacillati</taxon>
        <taxon>Actinomycetota</taxon>
        <taxon>Actinomycetes</taxon>
        <taxon>Micrococcales</taxon>
        <taxon>Microbacteriaceae</taxon>
        <taxon>Luethyella</taxon>
    </lineage>
</organism>
<proteinExistence type="predicted"/>
<dbReference type="Proteomes" id="UP001596306">
    <property type="component" value="Unassembled WGS sequence"/>
</dbReference>
<feature type="domain" description="Wadjet protein JetD C-terminal" evidence="1">
    <location>
        <begin position="209"/>
        <end position="380"/>
    </location>
</feature>
<feature type="domain" description="DUF3322" evidence="2">
    <location>
        <begin position="13"/>
        <end position="197"/>
    </location>
</feature>
<name>A0ABW1VGJ2_9MICO</name>
<dbReference type="Pfam" id="PF09983">
    <property type="entry name" value="JetD_C"/>
    <property type="match status" value="1"/>
</dbReference>